<dbReference type="AlphaFoldDB" id="A0ABD2W406"/>
<name>A0ABD2W406_9HYME</name>
<keyword evidence="2" id="KW-1185">Reference proteome</keyword>
<comment type="caution">
    <text evidence="1">The sequence shown here is derived from an EMBL/GenBank/DDBJ whole genome shotgun (WGS) entry which is preliminary data.</text>
</comment>
<proteinExistence type="predicted"/>
<sequence>MSELPVRRIGSIPKTVKVAKNRAADAALAALWRVLARLDPAESSLCKFNDVLLEEEETAVRVDTEDSSQFAIWTSGTHGDCLYKYNPTILCIKVKNKAFNGVGAAQSRPYTVE</sequence>
<gene>
    <name evidence="1" type="ORF">TKK_016938</name>
</gene>
<dbReference type="EMBL" id="JBJJXI010000136">
    <property type="protein sequence ID" value="KAL3387847.1"/>
    <property type="molecule type" value="Genomic_DNA"/>
</dbReference>
<evidence type="ECO:0000313" key="1">
    <source>
        <dbReference type="EMBL" id="KAL3387847.1"/>
    </source>
</evidence>
<dbReference type="Proteomes" id="UP001627154">
    <property type="component" value="Unassembled WGS sequence"/>
</dbReference>
<accession>A0ABD2W406</accession>
<protein>
    <submittedName>
        <fullName evidence="1">Uncharacterized protein</fullName>
    </submittedName>
</protein>
<organism evidence="1 2">
    <name type="scientific">Trichogramma kaykai</name>
    <dbReference type="NCBI Taxonomy" id="54128"/>
    <lineage>
        <taxon>Eukaryota</taxon>
        <taxon>Metazoa</taxon>
        <taxon>Ecdysozoa</taxon>
        <taxon>Arthropoda</taxon>
        <taxon>Hexapoda</taxon>
        <taxon>Insecta</taxon>
        <taxon>Pterygota</taxon>
        <taxon>Neoptera</taxon>
        <taxon>Endopterygota</taxon>
        <taxon>Hymenoptera</taxon>
        <taxon>Apocrita</taxon>
        <taxon>Proctotrupomorpha</taxon>
        <taxon>Chalcidoidea</taxon>
        <taxon>Trichogrammatidae</taxon>
        <taxon>Trichogramma</taxon>
    </lineage>
</organism>
<evidence type="ECO:0000313" key="2">
    <source>
        <dbReference type="Proteomes" id="UP001627154"/>
    </source>
</evidence>
<reference evidence="1 2" key="1">
    <citation type="journal article" date="2024" name="bioRxiv">
        <title>A reference genome for Trichogramma kaykai: A tiny desert-dwelling parasitoid wasp with competing sex-ratio distorters.</title>
        <authorList>
            <person name="Culotta J."/>
            <person name="Lindsey A.R."/>
        </authorList>
    </citation>
    <scope>NUCLEOTIDE SEQUENCE [LARGE SCALE GENOMIC DNA]</scope>
    <source>
        <strain evidence="1 2">KSX58</strain>
    </source>
</reference>